<keyword evidence="5 6" id="KW-0472">Membrane</keyword>
<feature type="transmembrane region" description="Helical" evidence="6">
    <location>
        <begin position="31"/>
        <end position="52"/>
    </location>
</feature>
<organism evidence="8 9">
    <name type="scientific">Metschnikowia aff. pulcherrima</name>
    <dbReference type="NCBI Taxonomy" id="2163413"/>
    <lineage>
        <taxon>Eukaryota</taxon>
        <taxon>Fungi</taxon>
        <taxon>Dikarya</taxon>
        <taxon>Ascomycota</taxon>
        <taxon>Saccharomycotina</taxon>
        <taxon>Pichiomycetes</taxon>
        <taxon>Metschnikowiaceae</taxon>
        <taxon>Metschnikowia</taxon>
    </lineage>
</organism>
<evidence type="ECO:0000313" key="8">
    <source>
        <dbReference type="EMBL" id="QBM87944.1"/>
    </source>
</evidence>
<dbReference type="PANTHER" id="PTHR21659">
    <property type="entry name" value="HYDROPHOBIC PROTEIN RCI2 LOW TEMPERATURE AND SALT RESPONSIVE PROTEIN LTI6 -RELATED"/>
    <property type="match status" value="1"/>
</dbReference>
<evidence type="ECO:0000256" key="3">
    <source>
        <dbReference type="ARBA" id="ARBA00022692"/>
    </source>
</evidence>
<evidence type="ECO:0000313" key="9">
    <source>
        <dbReference type="Proteomes" id="UP000292447"/>
    </source>
</evidence>
<gene>
    <name evidence="8" type="primary">MPUL0B11580</name>
    <name evidence="8" type="ORF">METSCH_B11580</name>
</gene>
<feature type="signal peptide" evidence="7">
    <location>
        <begin position="1"/>
        <end position="21"/>
    </location>
</feature>
<dbReference type="EMBL" id="CP034457">
    <property type="protein sequence ID" value="QBM87944.1"/>
    <property type="molecule type" value="Genomic_DNA"/>
</dbReference>
<evidence type="ECO:0000256" key="5">
    <source>
        <dbReference type="ARBA" id="ARBA00023136"/>
    </source>
</evidence>
<sequence length="76" mass="8582">MHARDWFLVFLAVLLPPLPVAVKRGFSLDLLINVVLFIFLYLPGLIHALYIISKYPESESHVHLGEEHATHGYGSV</sequence>
<protein>
    <submittedName>
        <fullName evidence="8">Uncharacterized membrane protein YqaE, similar toBlt101, UPF0057 family</fullName>
    </submittedName>
</protein>
<dbReference type="STRING" id="2163413.A0A4P6XQD4"/>
<dbReference type="Pfam" id="PF01679">
    <property type="entry name" value="Pmp3"/>
    <property type="match status" value="1"/>
</dbReference>
<accession>A0A4P6XQD4</accession>
<dbReference type="PANTHER" id="PTHR21659:SF112">
    <property type="entry name" value="PROTEIN SNA2-RELATED"/>
    <property type="match status" value="1"/>
</dbReference>
<dbReference type="InterPro" id="IPR000612">
    <property type="entry name" value="PMP3"/>
</dbReference>
<name>A0A4P6XQD4_9ASCO</name>
<keyword evidence="9" id="KW-1185">Reference proteome</keyword>
<keyword evidence="7" id="KW-0732">Signal</keyword>
<evidence type="ECO:0000256" key="1">
    <source>
        <dbReference type="ARBA" id="ARBA00004370"/>
    </source>
</evidence>
<dbReference type="AlphaFoldDB" id="A0A4P6XQD4"/>
<evidence type="ECO:0000256" key="4">
    <source>
        <dbReference type="ARBA" id="ARBA00022989"/>
    </source>
</evidence>
<keyword evidence="4 6" id="KW-1133">Transmembrane helix</keyword>
<feature type="chain" id="PRO_5020920405" evidence="7">
    <location>
        <begin position="22"/>
        <end position="76"/>
    </location>
</feature>
<dbReference type="GO" id="GO:0016020">
    <property type="term" value="C:membrane"/>
    <property type="evidence" value="ECO:0007669"/>
    <property type="project" value="UniProtKB-SubCell"/>
</dbReference>
<comment type="similarity">
    <text evidence="2">Belongs to the UPF0057 (PMP3) family.</text>
</comment>
<evidence type="ECO:0000256" key="2">
    <source>
        <dbReference type="ARBA" id="ARBA00009530"/>
    </source>
</evidence>
<keyword evidence="3 6" id="KW-0812">Transmembrane</keyword>
<proteinExistence type="inferred from homology"/>
<reference evidence="9" key="1">
    <citation type="submission" date="2019-03" db="EMBL/GenBank/DDBJ databases">
        <title>Snf2 controls pulcherriminic acid biosynthesis and connects pigmentation and antifungal activity of the yeast Metschnikowia pulcherrima.</title>
        <authorList>
            <person name="Gore-Lloyd D."/>
            <person name="Sumann I."/>
            <person name="Brachmann A.O."/>
            <person name="Schneeberger K."/>
            <person name="Ortiz-Merino R.A."/>
            <person name="Moreno-Beltran M."/>
            <person name="Schlaefli M."/>
            <person name="Kirner P."/>
            <person name="Santos Kron A."/>
            <person name="Wolfe K.H."/>
            <person name="Piel J."/>
            <person name="Ahrens C.H."/>
            <person name="Henk D."/>
            <person name="Freimoser F.M."/>
        </authorList>
    </citation>
    <scope>NUCLEOTIDE SEQUENCE [LARGE SCALE GENOMIC DNA]</scope>
    <source>
        <strain evidence="9">APC 1.2</strain>
    </source>
</reference>
<dbReference type="Proteomes" id="UP000292447">
    <property type="component" value="Chromosome II"/>
</dbReference>
<comment type="subcellular location">
    <subcellularLocation>
        <location evidence="1">Membrane</location>
    </subcellularLocation>
</comment>
<evidence type="ECO:0000256" key="7">
    <source>
        <dbReference type="SAM" id="SignalP"/>
    </source>
</evidence>
<evidence type="ECO:0000256" key="6">
    <source>
        <dbReference type="SAM" id="Phobius"/>
    </source>
</evidence>